<dbReference type="SMART" id="SM00382">
    <property type="entry name" value="AAA"/>
    <property type="match status" value="1"/>
</dbReference>
<dbReference type="InterPro" id="IPR015854">
    <property type="entry name" value="ABC_transpr_LolD-like"/>
</dbReference>
<keyword evidence="9 11" id="KW-0472">Membrane</keyword>
<dbReference type="Gene3D" id="3.40.50.300">
    <property type="entry name" value="P-loop containing nucleotide triphosphate hydrolases"/>
    <property type="match status" value="1"/>
</dbReference>
<dbReference type="SUPFAM" id="SSF52540">
    <property type="entry name" value="P-loop containing nucleoside triphosphate hydrolases"/>
    <property type="match status" value="1"/>
</dbReference>
<keyword evidence="5 11" id="KW-1003">Cell membrane</keyword>
<evidence type="ECO:0000256" key="11">
    <source>
        <dbReference type="RuleBase" id="RU365094"/>
    </source>
</evidence>
<dbReference type="GO" id="GO:0005524">
    <property type="term" value="F:ATP binding"/>
    <property type="evidence" value="ECO:0007669"/>
    <property type="project" value="UniProtKB-UniRule"/>
</dbReference>
<evidence type="ECO:0000256" key="2">
    <source>
        <dbReference type="ARBA" id="ARBA00005417"/>
    </source>
</evidence>
<dbReference type="RefSeq" id="WP_128466199.1">
    <property type="nucleotide sequence ID" value="NZ_CP035108.1"/>
</dbReference>
<comment type="function">
    <text evidence="1">Part of the ABC transporter FtsEX involved in cellular division. Important for assembly or stability of the septal ring.</text>
</comment>
<dbReference type="GO" id="GO:0005886">
    <property type="term" value="C:plasma membrane"/>
    <property type="evidence" value="ECO:0007669"/>
    <property type="project" value="UniProtKB-SubCell"/>
</dbReference>
<keyword evidence="14" id="KW-1185">Reference proteome</keyword>
<dbReference type="PANTHER" id="PTHR24220">
    <property type="entry name" value="IMPORT ATP-BINDING PROTEIN"/>
    <property type="match status" value="1"/>
</dbReference>
<evidence type="ECO:0000256" key="7">
    <source>
        <dbReference type="ARBA" id="ARBA00022741"/>
    </source>
</evidence>
<dbReference type="InterPro" id="IPR003439">
    <property type="entry name" value="ABC_transporter-like_ATP-bd"/>
</dbReference>
<dbReference type="NCBIfam" id="TIGR02673">
    <property type="entry name" value="FtsE"/>
    <property type="match status" value="1"/>
</dbReference>
<evidence type="ECO:0000256" key="1">
    <source>
        <dbReference type="ARBA" id="ARBA00002579"/>
    </source>
</evidence>
<evidence type="ECO:0000256" key="4">
    <source>
        <dbReference type="ARBA" id="ARBA00022448"/>
    </source>
</evidence>
<dbReference type="InterPro" id="IPR003593">
    <property type="entry name" value="AAA+_ATPase"/>
</dbReference>
<evidence type="ECO:0000256" key="5">
    <source>
        <dbReference type="ARBA" id="ARBA00022475"/>
    </source>
</evidence>
<keyword evidence="8 11" id="KW-0067">ATP-binding</keyword>
<dbReference type="PANTHER" id="PTHR24220:SF470">
    <property type="entry name" value="CELL DIVISION ATP-BINDING PROTEIN FTSE"/>
    <property type="match status" value="1"/>
</dbReference>
<feature type="domain" description="ABC transporter" evidence="12">
    <location>
        <begin position="2"/>
        <end position="234"/>
    </location>
</feature>
<dbReference type="GO" id="GO:0022857">
    <property type="term" value="F:transmembrane transporter activity"/>
    <property type="evidence" value="ECO:0007669"/>
    <property type="project" value="TreeGrafter"/>
</dbReference>
<protein>
    <recommendedName>
        <fullName evidence="3 11">Cell division ATP-binding protein FtsE</fullName>
    </recommendedName>
</protein>
<organism evidence="13 14">
    <name type="scientific">Geovibrio thiophilus</name>
    <dbReference type="NCBI Taxonomy" id="139438"/>
    <lineage>
        <taxon>Bacteria</taxon>
        <taxon>Pseudomonadati</taxon>
        <taxon>Deferribacterota</taxon>
        <taxon>Deferribacteres</taxon>
        <taxon>Deferribacterales</taxon>
        <taxon>Geovibrionaceae</taxon>
        <taxon>Geovibrio</taxon>
    </lineage>
</organism>
<dbReference type="PROSITE" id="PS00675">
    <property type="entry name" value="SIGMA54_INTERACT_1"/>
    <property type="match status" value="1"/>
</dbReference>
<keyword evidence="7 11" id="KW-0547">Nucleotide-binding</keyword>
<keyword evidence="10 11" id="KW-0131">Cell cycle</keyword>
<evidence type="ECO:0000256" key="3">
    <source>
        <dbReference type="ARBA" id="ARBA00020019"/>
    </source>
</evidence>
<dbReference type="GO" id="GO:0051301">
    <property type="term" value="P:cell division"/>
    <property type="evidence" value="ECO:0007669"/>
    <property type="project" value="UniProtKB-UniRule"/>
</dbReference>
<dbReference type="InterPro" id="IPR005286">
    <property type="entry name" value="Cell_div_FtsE"/>
</dbReference>
<accession>A0A3R5UXG9</accession>
<dbReference type="OrthoDB" id="9802264at2"/>
<dbReference type="AlphaFoldDB" id="A0A3R5UXG9"/>
<dbReference type="PROSITE" id="PS50893">
    <property type="entry name" value="ABC_TRANSPORTER_2"/>
    <property type="match status" value="1"/>
</dbReference>
<name>A0A3R5UXG9_9BACT</name>
<evidence type="ECO:0000313" key="13">
    <source>
        <dbReference type="EMBL" id="QAR32913.1"/>
    </source>
</evidence>
<evidence type="ECO:0000259" key="12">
    <source>
        <dbReference type="PROSITE" id="PS50893"/>
    </source>
</evidence>
<dbReference type="Pfam" id="PF00005">
    <property type="entry name" value="ABC_tran"/>
    <property type="match status" value="1"/>
</dbReference>
<keyword evidence="4" id="KW-0813">Transport</keyword>
<evidence type="ECO:0000256" key="8">
    <source>
        <dbReference type="ARBA" id="ARBA00022840"/>
    </source>
</evidence>
<dbReference type="Proteomes" id="UP000287502">
    <property type="component" value="Chromosome"/>
</dbReference>
<dbReference type="InterPro" id="IPR027417">
    <property type="entry name" value="P-loop_NTPase"/>
</dbReference>
<dbReference type="PROSITE" id="PS00211">
    <property type="entry name" value="ABC_TRANSPORTER_1"/>
    <property type="match status" value="1"/>
</dbReference>
<evidence type="ECO:0000256" key="10">
    <source>
        <dbReference type="ARBA" id="ARBA00023306"/>
    </source>
</evidence>
<proteinExistence type="inferred from homology"/>
<dbReference type="InterPro" id="IPR017871">
    <property type="entry name" value="ABC_transporter-like_CS"/>
</dbReference>
<keyword evidence="6 11" id="KW-0132">Cell division</keyword>
<sequence length="234" mass="26535">MIKLYNVNVSFFGEKKALDGVNLKVAPGEFLYITGESGAGKSTLLRLIYADLNPTRGIVMVDGQNVSNMTHKTIPYLRRSIGVVFQDFKLLEEKTVFDNLRMALEIYYLKPKVMEDKIFPLLRKLGIFVKRDTMVRKLSGGEKQRVAIARALINEPKVILADEPTGNLDNDNADSIMRLLLENRDKGSTVIVATHDQRLMEHFPSRIVELKYGKIRTDSQTGFTAPDREENDEN</sequence>
<evidence type="ECO:0000256" key="6">
    <source>
        <dbReference type="ARBA" id="ARBA00022618"/>
    </source>
</evidence>
<dbReference type="FunFam" id="3.40.50.300:FF:000056">
    <property type="entry name" value="Cell division ATP-binding protein FtsE"/>
    <property type="match status" value="1"/>
</dbReference>
<evidence type="ECO:0000256" key="9">
    <source>
        <dbReference type="ARBA" id="ARBA00023136"/>
    </source>
</evidence>
<comment type="subunit">
    <text evidence="11">Homodimer. Forms a membrane-associated complex with FtsX.</text>
</comment>
<dbReference type="EMBL" id="CP035108">
    <property type="protein sequence ID" value="QAR32913.1"/>
    <property type="molecule type" value="Genomic_DNA"/>
</dbReference>
<dbReference type="InterPro" id="IPR017911">
    <property type="entry name" value="MacB-like_ATP-bd"/>
</dbReference>
<dbReference type="InterPro" id="IPR025662">
    <property type="entry name" value="Sigma_54_int_dom_ATP-bd_1"/>
</dbReference>
<gene>
    <name evidence="11 13" type="primary">ftsE</name>
    <name evidence="13" type="ORF">EP073_05685</name>
</gene>
<dbReference type="GO" id="GO:0016887">
    <property type="term" value="F:ATP hydrolysis activity"/>
    <property type="evidence" value="ECO:0007669"/>
    <property type="project" value="InterPro"/>
</dbReference>
<comment type="subcellular location">
    <subcellularLocation>
        <location evidence="11">Cell membrane</location>
        <topology evidence="11">Peripheral membrane protein</topology>
        <orientation evidence="11">Cytoplasmic side</orientation>
    </subcellularLocation>
</comment>
<evidence type="ECO:0000313" key="14">
    <source>
        <dbReference type="Proteomes" id="UP000287502"/>
    </source>
</evidence>
<reference evidence="13 14" key="1">
    <citation type="submission" date="2019-01" db="EMBL/GenBank/DDBJ databases">
        <title>Geovibrio thiophilus DSM 11263, complete genome.</title>
        <authorList>
            <person name="Spring S."/>
            <person name="Bunk B."/>
            <person name="Sproer C."/>
        </authorList>
    </citation>
    <scope>NUCLEOTIDE SEQUENCE [LARGE SCALE GENOMIC DNA]</scope>
    <source>
        <strain evidence="13 14">DSM 11263</strain>
    </source>
</reference>
<comment type="similarity">
    <text evidence="2 11">Belongs to the ABC transporter superfamily.</text>
</comment>
<dbReference type="CDD" id="cd03255">
    <property type="entry name" value="ABC_MJ0796_LolCDE_FtsE"/>
    <property type="match status" value="1"/>
</dbReference>
<dbReference type="KEGG" id="gtl:EP073_05685"/>